<dbReference type="EMBL" id="BSYI01000023">
    <property type="protein sequence ID" value="GMG83731.1"/>
    <property type="molecule type" value="Genomic_DNA"/>
</dbReference>
<dbReference type="RefSeq" id="WP_285672521.1">
    <property type="nucleotide sequence ID" value="NZ_BSYI01000023.1"/>
</dbReference>
<proteinExistence type="predicted"/>
<dbReference type="Proteomes" id="UP001239909">
    <property type="component" value="Unassembled WGS sequence"/>
</dbReference>
<organism evidence="1 2">
    <name type="scientific">Paralimibaculum aggregatum</name>
    <dbReference type="NCBI Taxonomy" id="3036245"/>
    <lineage>
        <taxon>Bacteria</taxon>
        <taxon>Pseudomonadati</taxon>
        <taxon>Pseudomonadota</taxon>
        <taxon>Alphaproteobacteria</taxon>
        <taxon>Rhodobacterales</taxon>
        <taxon>Paracoccaceae</taxon>
        <taxon>Paralimibaculum</taxon>
    </lineage>
</organism>
<reference evidence="1 2" key="1">
    <citation type="submission" date="2023-04" db="EMBL/GenBank/DDBJ databases">
        <title>Marinoamorphus aggregata gen. nov., sp. Nov., isolate from tissue of brittle star Ophioplocus japonicus.</title>
        <authorList>
            <person name="Kawano K."/>
            <person name="Sawayama S."/>
            <person name="Nakagawa S."/>
        </authorList>
    </citation>
    <scope>NUCLEOTIDE SEQUENCE [LARGE SCALE GENOMIC DNA]</scope>
    <source>
        <strain evidence="1 2">NKW23</strain>
    </source>
</reference>
<evidence type="ECO:0000313" key="2">
    <source>
        <dbReference type="Proteomes" id="UP001239909"/>
    </source>
</evidence>
<keyword evidence="2" id="KW-1185">Reference proteome</keyword>
<comment type="caution">
    <text evidence="1">The sequence shown here is derived from an EMBL/GenBank/DDBJ whole genome shotgun (WGS) entry which is preliminary data.</text>
</comment>
<sequence length="650" mass="66179">MIGALAGGGSGASAAAGPRIGREAAEHRDALLQLAADLQAALPSGAAAPLAAAIRALEARTYTIAVCGRTEARLARTAQALSRSPGLLPDLPPAKSATVIALRHGAPDAPPHAASIRHFSADDWAEMAAAAPPAPAGPGDRAGRAFRLARQVEEMRTRAYMRLGPQFRTELGRDRQLAAPDAAVLARHLGSDGPGAAKIPERARYADITREVAFHCPPGPFALPVVVAVTPGEDESFLVRGLRSAACRDAADLCLLVIPADAPLGRADRDLLDAMLAAEGRRLVVFLDRGGAEPAPGAACRVDPQILAAAVARRCRERCPELAVPVVLGSADTALQALALDAPLAGSGLPALSAAIGERLFWCAALDVHARAAAEFEAIAGAAVAELARDIRIIRGAAEDAGDAGPEAVPGVARFDAAERALAAAREAGAARIEAAMSALWARLRTETAACLRKQAEALVTGAAEGAAPGLPARLGTALTALAGGLRDDLAALLAGIRAEMAAALSRAGVRRPLAEVPEGLGPLDLAEALAALEEVPADTARPQPAGPRAEEEMRRLMGPVLPALETAVEATTLALGSAARQALEAFDMAGRTRLARHRAALSRAGALAELEAARAAGAEVAARIAAYRAASQAAGPVPAMASRARSPAG</sequence>
<protein>
    <submittedName>
        <fullName evidence="1">Uncharacterized protein</fullName>
    </submittedName>
</protein>
<name>A0ABQ6LKF5_9RHOB</name>
<evidence type="ECO:0000313" key="1">
    <source>
        <dbReference type="EMBL" id="GMG83731.1"/>
    </source>
</evidence>
<accession>A0ABQ6LKF5</accession>
<gene>
    <name evidence="1" type="ORF">LNKW23_29440</name>
</gene>